<dbReference type="GO" id="GO:0008081">
    <property type="term" value="F:phosphoric diester hydrolase activity"/>
    <property type="evidence" value="ECO:0007669"/>
    <property type="project" value="InterPro"/>
</dbReference>
<organism evidence="3 4">
    <name type="scientific">Paucilactobacillus nenjiangensis</name>
    <dbReference type="NCBI Taxonomy" id="1296540"/>
    <lineage>
        <taxon>Bacteria</taxon>
        <taxon>Bacillati</taxon>
        <taxon>Bacillota</taxon>
        <taxon>Bacilli</taxon>
        <taxon>Lactobacillales</taxon>
        <taxon>Lactobacillaceae</taxon>
        <taxon>Paucilactobacillus</taxon>
    </lineage>
</organism>
<dbReference type="Proteomes" id="UP000325295">
    <property type="component" value="Chromosome"/>
</dbReference>
<feature type="transmembrane region" description="Helical" evidence="1">
    <location>
        <begin position="20"/>
        <end position="46"/>
    </location>
</feature>
<dbReference type="Gene3D" id="3.20.20.190">
    <property type="entry name" value="Phosphatidylinositol (PI) phosphodiesterase"/>
    <property type="match status" value="1"/>
</dbReference>
<dbReference type="InterPro" id="IPR017946">
    <property type="entry name" value="PLC-like_Pdiesterase_TIM-brl"/>
</dbReference>
<feature type="transmembrane region" description="Helical" evidence="1">
    <location>
        <begin position="199"/>
        <end position="220"/>
    </location>
</feature>
<feature type="transmembrane region" description="Helical" evidence="1">
    <location>
        <begin position="99"/>
        <end position="119"/>
    </location>
</feature>
<keyword evidence="4" id="KW-1185">Reference proteome</keyword>
<dbReference type="InterPro" id="IPR030395">
    <property type="entry name" value="GP_PDE_dom"/>
</dbReference>
<evidence type="ECO:0000256" key="1">
    <source>
        <dbReference type="SAM" id="Phobius"/>
    </source>
</evidence>
<keyword evidence="1" id="KW-1133">Transmembrane helix</keyword>
<accession>A0A5P1X2W8</accession>
<keyword evidence="1" id="KW-0472">Membrane</keyword>
<dbReference type="EMBL" id="CP043939">
    <property type="protein sequence ID" value="QER67863.1"/>
    <property type="molecule type" value="Genomic_DNA"/>
</dbReference>
<sequence>MRWRELTSIIWLILLINSTLVFYDIFWGGILAAFLFELLIISKWVAINTTITSWKKSFVIMSLAWALMLPLGGLGLSGYLAAHFPFPETILRVVNLHRVAVVIPMAIIYLVLGLIWWKYPRIKSLNSTNNFWKPLLTGILLGLCLIGLLVINIKIQWLSDLVYGVSVIIVGMLLVASLLSTVMYFHFSVANQPKETQRFKWWPALTLLVLIGTVVLGINLPNSTNNRYPTVIAHRGVDNRNGVQNSTQSLKKTGQQTTYIEMDIQMSEDNQFVLLHDPNLKHLADKKQAVATDDFAALQKVKLHENGYVTNLSSFDQYFKVANQQKNQLIIELKPEDINPQQVARRFNQLYGTQLMRSKSMVHSIDGELIENLKLDNPSLKVGLIRPFVLTKLPTNGISFYSLDSRTINRTIVNQAHRENKKVYVWTVDQPVVARRMVALGVDGIITDRSSLIKKVLHEKINLISEQAKNIIWQLI</sequence>
<dbReference type="PROSITE" id="PS51704">
    <property type="entry name" value="GP_PDE"/>
    <property type="match status" value="1"/>
</dbReference>
<protein>
    <recommendedName>
        <fullName evidence="2">GP-PDE domain-containing protein</fullName>
    </recommendedName>
</protein>
<evidence type="ECO:0000313" key="4">
    <source>
        <dbReference type="Proteomes" id="UP000325295"/>
    </source>
</evidence>
<feature type="transmembrane region" description="Helical" evidence="1">
    <location>
        <begin position="58"/>
        <end position="79"/>
    </location>
</feature>
<evidence type="ECO:0000313" key="3">
    <source>
        <dbReference type="EMBL" id="QER67863.1"/>
    </source>
</evidence>
<proteinExistence type="predicted"/>
<dbReference type="GO" id="GO:0006629">
    <property type="term" value="P:lipid metabolic process"/>
    <property type="evidence" value="ECO:0007669"/>
    <property type="project" value="InterPro"/>
</dbReference>
<dbReference type="OrthoDB" id="2319356at2"/>
<dbReference type="SUPFAM" id="SSF51695">
    <property type="entry name" value="PLC-like phosphodiesterases"/>
    <property type="match status" value="1"/>
</dbReference>
<feature type="domain" description="GP-PDE" evidence="2">
    <location>
        <begin position="229"/>
        <end position="457"/>
    </location>
</feature>
<dbReference type="KEGG" id="lnn:F0161_08415"/>
<name>A0A5P1X2W8_9LACO</name>
<dbReference type="AlphaFoldDB" id="A0A5P1X2W8"/>
<gene>
    <name evidence="3" type="ORF">F0161_08415</name>
</gene>
<keyword evidence="1" id="KW-0812">Transmembrane</keyword>
<dbReference type="RefSeq" id="WP_150204299.1">
    <property type="nucleotide sequence ID" value="NZ_CP043939.1"/>
</dbReference>
<evidence type="ECO:0000259" key="2">
    <source>
        <dbReference type="PROSITE" id="PS51704"/>
    </source>
</evidence>
<reference evidence="3 4" key="1">
    <citation type="submission" date="2019-09" db="EMBL/GenBank/DDBJ databases">
        <title>Complete Genome Sequence of Lactobacillus nenjiangensis SH-Y15, isolated from sauerkraut.</title>
        <authorList>
            <person name="Yang H."/>
        </authorList>
    </citation>
    <scope>NUCLEOTIDE SEQUENCE [LARGE SCALE GENOMIC DNA]</scope>
    <source>
        <strain evidence="3 4">SH-Y15</strain>
    </source>
</reference>
<dbReference type="PANTHER" id="PTHR46211">
    <property type="entry name" value="GLYCEROPHOSPHORYL DIESTER PHOSPHODIESTERASE"/>
    <property type="match status" value="1"/>
</dbReference>
<dbReference type="Pfam" id="PF03009">
    <property type="entry name" value="GDPD"/>
    <property type="match status" value="2"/>
</dbReference>
<dbReference type="PANTHER" id="PTHR46211:SF8">
    <property type="entry name" value="PHOSPHODIESTERASE"/>
    <property type="match status" value="1"/>
</dbReference>
<feature type="transmembrane region" description="Helical" evidence="1">
    <location>
        <begin position="131"/>
        <end position="155"/>
    </location>
</feature>
<feature type="transmembrane region" description="Helical" evidence="1">
    <location>
        <begin position="161"/>
        <end position="187"/>
    </location>
</feature>